<evidence type="ECO:0008006" key="3">
    <source>
        <dbReference type="Google" id="ProtNLM"/>
    </source>
</evidence>
<organism evidence="1 2">
    <name type="scientific">Mucilaginibacter rigui</name>
    <dbReference type="NCBI Taxonomy" id="534635"/>
    <lineage>
        <taxon>Bacteria</taxon>
        <taxon>Pseudomonadati</taxon>
        <taxon>Bacteroidota</taxon>
        <taxon>Sphingobacteriia</taxon>
        <taxon>Sphingobacteriales</taxon>
        <taxon>Sphingobacteriaceae</taxon>
        <taxon>Mucilaginibacter</taxon>
    </lineage>
</organism>
<proteinExistence type="predicted"/>
<evidence type="ECO:0000313" key="1">
    <source>
        <dbReference type="EMBL" id="MBD1387448.1"/>
    </source>
</evidence>
<reference evidence="1 2" key="1">
    <citation type="submission" date="2020-09" db="EMBL/GenBank/DDBJ databases">
        <title>Novel species of Mucilaginibacter isolated from a glacier on the Tibetan Plateau.</title>
        <authorList>
            <person name="Liu Q."/>
            <person name="Xin Y.-H."/>
        </authorList>
    </citation>
    <scope>NUCLEOTIDE SEQUENCE [LARGE SCALE GENOMIC DNA]</scope>
    <source>
        <strain evidence="1 2">CGMCC 1.13878</strain>
    </source>
</reference>
<dbReference type="Proteomes" id="UP000618754">
    <property type="component" value="Unassembled WGS sequence"/>
</dbReference>
<evidence type="ECO:0000313" key="2">
    <source>
        <dbReference type="Proteomes" id="UP000618754"/>
    </source>
</evidence>
<comment type="caution">
    <text evidence="1">The sequence shown here is derived from an EMBL/GenBank/DDBJ whole genome shotgun (WGS) entry which is preliminary data.</text>
</comment>
<sequence length="173" mass="18605">MLRSVVKISALVIVYIVCNSCNNKPKAVSGDVTKTAITINGKKDSVINNPQKNYGNATVAGPCVKCLIQVIQNTGEYKKAVVSKPATAISYVVNWAQGTNTGDTTNKRNTTNGLKLDVMEKGTGNNKIASFIYDNSLSKLFLAGNNDNIEVKVDSVSLKKIRNKCYWGVASGK</sequence>
<name>A0ABR7XA45_9SPHI</name>
<accession>A0ABR7XA45</accession>
<dbReference type="RefSeq" id="WP_191177288.1">
    <property type="nucleotide sequence ID" value="NZ_JACWMW010000005.1"/>
</dbReference>
<keyword evidence="2" id="KW-1185">Reference proteome</keyword>
<protein>
    <recommendedName>
        <fullName evidence="3">Copper resistance protein NlpE</fullName>
    </recommendedName>
</protein>
<gene>
    <name evidence="1" type="ORF">IDJ75_19335</name>
</gene>
<dbReference type="EMBL" id="JACWMW010000005">
    <property type="protein sequence ID" value="MBD1387448.1"/>
    <property type="molecule type" value="Genomic_DNA"/>
</dbReference>